<protein>
    <recommendedName>
        <fullName evidence="4">Flagellin</fullName>
    </recommendedName>
</protein>
<feature type="domain" description="Flagellin C-terminal" evidence="6">
    <location>
        <begin position="398"/>
        <end position="483"/>
    </location>
</feature>
<dbReference type="AlphaFoldDB" id="A0A1Z4VR95"/>
<dbReference type="Pfam" id="PF00700">
    <property type="entry name" value="Flagellin_C"/>
    <property type="match status" value="1"/>
</dbReference>
<dbReference type="InterPro" id="IPR042187">
    <property type="entry name" value="Flagellin_C_sub2"/>
</dbReference>
<dbReference type="InterPro" id="IPR046358">
    <property type="entry name" value="Flagellin_C"/>
</dbReference>
<keyword evidence="2 4" id="KW-0964">Secreted</keyword>
<keyword evidence="7" id="KW-0969">Cilium</keyword>
<accession>A0A1Z4VR95</accession>
<organism evidence="7 8">
    <name type="scientific">Thiohalobacter thiocyanaticus</name>
    <dbReference type="NCBI Taxonomy" id="585455"/>
    <lineage>
        <taxon>Bacteria</taxon>
        <taxon>Pseudomonadati</taxon>
        <taxon>Pseudomonadota</taxon>
        <taxon>Gammaproteobacteria</taxon>
        <taxon>Thiohalobacterales</taxon>
        <taxon>Thiohalobacteraceae</taxon>
        <taxon>Thiohalobacter</taxon>
    </lineage>
</organism>
<comment type="function">
    <text evidence="4">Flagellin is the subunit protein which polymerizes to form the filaments of bacterial flagella.</text>
</comment>
<evidence type="ECO:0000313" key="8">
    <source>
        <dbReference type="Proteomes" id="UP000218765"/>
    </source>
</evidence>
<dbReference type="PRINTS" id="PR00207">
    <property type="entry name" value="FLAGELLIN"/>
</dbReference>
<evidence type="ECO:0000259" key="5">
    <source>
        <dbReference type="Pfam" id="PF00669"/>
    </source>
</evidence>
<dbReference type="OrthoDB" id="9796789at2"/>
<dbReference type="GO" id="GO:0005576">
    <property type="term" value="C:extracellular region"/>
    <property type="evidence" value="ECO:0007669"/>
    <property type="project" value="UniProtKB-SubCell"/>
</dbReference>
<evidence type="ECO:0000256" key="4">
    <source>
        <dbReference type="RuleBase" id="RU362073"/>
    </source>
</evidence>
<evidence type="ECO:0000256" key="1">
    <source>
        <dbReference type="ARBA" id="ARBA00005709"/>
    </source>
</evidence>
<evidence type="ECO:0000313" key="7">
    <source>
        <dbReference type="EMBL" id="BAZ93858.1"/>
    </source>
</evidence>
<dbReference type="InterPro" id="IPR001492">
    <property type="entry name" value="Flagellin"/>
</dbReference>
<proteinExistence type="inferred from homology"/>
<dbReference type="PANTHER" id="PTHR42792">
    <property type="entry name" value="FLAGELLIN"/>
    <property type="match status" value="1"/>
</dbReference>
<keyword evidence="8" id="KW-1185">Reference proteome</keyword>
<comment type="subcellular location">
    <subcellularLocation>
        <location evidence="4">Secreted</location>
    </subcellularLocation>
    <subcellularLocation>
        <location evidence="4">Bacterial flagellum</location>
    </subcellularLocation>
</comment>
<keyword evidence="7" id="KW-0282">Flagellum</keyword>
<comment type="similarity">
    <text evidence="1 4">Belongs to the bacterial flagellin family.</text>
</comment>
<dbReference type="Gene3D" id="2.170.280.10">
    <property type="entry name" value="f41 fragment of flagellin, middle domain"/>
    <property type="match status" value="1"/>
</dbReference>
<dbReference type="KEGG" id="ttc:FOKN1_1462"/>
<dbReference type="InterPro" id="IPR001029">
    <property type="entry name" value="Flagellin_N"/>
</dbReference>
<feature type="domain" description="Flagellin N-terminal" evidence="5">
    <location>
        <begin position="5"/>
        <end position="142"/>
    </location>
</feature>
<dbReference type="GO" id="GO:0005198">
    <property type="term" value="F:structural molecule activity"/>
    <property type="evidence" value="ECO:0007669"/>
    <property type="project" value="UniProtKB-UniRule"/>
</dbReference>
<dbReference type="GO" id="GO:0009288">
    <property type="term" value="C:bacterial-type flagellum"/>
    <property type="evidence" value="ECO:0007669"/>
    <property type="project" value="UniProtKB-SubCell"/>
</dbReference>
<evidence type="ECO:0000259" key="6">
    <source>
        <dbReference type="Pfam" id="PF00700"/>
    </source>
</evidence>
<dbReference type="Proteomes" id="UP000218765">
    <property type="component" value="Chromosome"/>
</dbReference>
<dbReference type="Gene3D" id="2.30.220.10">
    <property type="entry name" value="f41 fragment of flagellin, C-terminal domain"/>
    <property type="match status" value="1"/>
</dbReference>
<dbReference type="SUPFAM" id="SSF64518">
    <property type="entry name" value="Phase 1 flagellin"/>
    <property type="match status" value="1"/>
</dbReference>
<name>A0A1Z4VR95_9GAMM</name>
<keyword evidence="7" id="KW-0966">Cell projection</keyword>
<sequence length="484" mass="48721">MALIVNTNIASLNAQRNLTNSQSTQQTALERLSSGLRINSAKDDAAGLAISERFSTQVRGLSQAARNANDGISLAQTAEGALGGLTESLQRVRELAIQSANATNSDSDRAALQGEVAELVEEINRVAQTTTFNGVNLLDGSFSSQSFQVGANANQTVSIDSIANASTSVLGETDISSYAEVNTGSAGGPVLAGLSGMSINGVAVADTGRDAADIAGSINAASIDGVTASATNSQDLTFTDFAAVTAGGDYTLDIAVGDATATEVSVTLNNGDTLTAAAMNTAIQNAGITGLTASESGGTITLASDNGENITLSNQAFTGTLNGQTLGSDAGFASADVTAHYGGVEIASTSSEGIQFTGQAASDVQGDFAATGAGSATTNTYVVSQMDISTADGAQIAIQIADTALNEINSARAELGAVQNRFEAVIDNIGVTNENLTAARSRILDADFAAETAALTRSQILQQAGVSALAQANSLPQLALSLLQ</sequence>
<dbReference type="Pfam" id="PF00669">
    <property type="entry name" value="Flagellin_N"/>
    <property type="match status" value="1"/>
</dbReference>
<dbReference type="Gene3D" id="6.10.10.10">
    <property type="entry name" value="Flagellar export chaperone, C-terminal domain"/>
    <property type="match status" value="1"/>
</dbReference>
<dbReference type="PANTHER" id="PTHR42792:SF2">
    <property type="entry name" value="FLAGELLIN"/>
    <property type="match status" value="1"/>
</dbReference>
<evidence type="ECO:0000256" key="3">
    <source>
        <dbReference type="ARBA" id="ARBA00023143"/>
    </source>
</evidence>
<reference evidence="7 8" key="1">
    <citation type="submission" date="2017-05" db="EMBL/GenBank/DDBJ databases">
        <title>Thiocyanate degradation by Thiohalobacter thiocyanaticus FOKN1.</title>
        <authorList>
            <person name="Oshiki M."/>
            <person name="Fukushima T."/>
            <person name="Kawano S."/>
            <person name="Nakagawa J."/>
        </authorList>
    </citation>
    <scope>NUCLEOTIDE SEQUENCE [LARGE SCALE GENOMIC DNA]</scope>
    <source>
        <strain evidence="7 8">FOKN1</strain>
    </source>
</reference>
<dbReference type="Gene3D" id="6.10.280.190">
    <property type="match status" value="1"/>
</dbReference>
<gene>
    <name evidence="7" type="ORF">FOKN1_1462</name>
</gene>
<dbReference type="EMBL" id="AP018052">
    <property type="protein sequence ID" value="BAZ93858.1"/>
    <property type="molecule type" value="Genomic_DNA"/>
</dbReference>
<dbReference type="Gene3D" id="1.20.1330.10">
    <property type="entry name" value="f41 fragment of flagellin, N-terminal domain"/>
    <property type="match status" value="1"/>
</dbReference>
<keyword evidence="3 4" id="KW-0975">Bacterial flagellum</keyword>
<dbReference type="RefSeq" id="WP_096366011.1">
    <property type="nucleotide sequence ID" value="NZ_AP018052.1"/>
</dbReference>
<evidence type="ECO:0000256" key="2">
    <source>
        <dbReference type="ARBA" id="ARBA00022525"/>
    </source>
</evidence>